<dbReference type="RefSeq" id="WP_207217456.1">
    <property type="nucleotide sequence ID" value="NZ_RQTC01000795.1"/>
</dbReference>
<dbReference type="Pfam" id="PF03837">
    <property type="entry name" value="RecT"/>
    <property type="match status" value="1"/>
</dbReference>
<dbReference type="InterPro" id="IPR018330">
    <property type="entry name" value="RecT_fam"/>
</dbReference>
<feature type="non-terminal residue" evidence="1">
    <location>
        <position position="1"/>
    </location>
</feature>
<feature type="non-terminal residue" evidence="1">
    <location>
        <position position="96"/>
    </location>
</feature>
<dbReference type="Proteomes" id="UP000293434">
    <property type="component" value="Unassembled WGS sequence"/>
</dbReference>
<evidence type="ECO:0000313" key="2">
    <source>
        <dbReference type="Proteomes" id="UP000293434"/>
    </source>
</evidence>
<dbReference type="AlphaFoldDB" id="A0AB74E2G3"/>
<reference evidence="1 2" key="1">
    <citation type="submission" date="2018-11" db="EMBL/GenBank/DDBJ databases">
        <title>Genomic profiling of Staphylococcus species from a Poultry farm system in KwaZulu-Natal, South Africa.</title>
        <authorList>
            <person name="Amoako D.G."/>
            <person name="Somboro A.M."/>
            <person name="Abia A.L.K."/>
            <person name="Bester L.A."/>
            <person name="Essack S.Y."/>
        </authorList>
    </citation>
    <scope>NUCLEOTIDE SEQUENCE [LARGE SCALE GENOMIC DNA]</scope>
    <source>
        <strain evidence="1 2">SA9</strain>
    </source>
</reference>
<name>A0AB74E2G3_STAAU</name>
<gene>
    <name evidence="1" type="ORF">EIG94_17445</name>
</gene>
<evidence type="ECO:0000313" key="1">
    <source>
        <dbReference type="EMBL" id="RZH87495.1"/>
    </source>
</evidence>
<proteinExistence type="predicted"/>
<sequence length="96" mass="10747">TSTSIENALMEMVVQGLNPAMNQGYFIMYGDKVQFQRSYDGTLAVTQREAGAEEINEEVMFEGGEVKYKSKNGKIVELEHTQSFGNRNTQIINGAY</sequence>
<dbReference type="EMBL" id="RQTC01000795">
    <property type="protein sequence ID" value="RZH87495.1"/>
    <property type="molecule type" value="Genomic_DNA"/>
</dbReference>
<dbReference type="GO" id="GO:0003677">
    <property type="term" value="F:DNA binding"/>
    <property type="evidence" value="ECO:0007669"/>
    <property type="project" value="InterPro"/>
</dbReference>
<protein>
    <submittedName>
        <fullName evidence="1">Recombinase</fullName>
    </submittedName>
</protein>
<organism evidence="1 2">
    <name type="scientific">Staphylococcus aureus</name>
    <dbReference type="NCBI Taxonomy" id="1280"/>
    <lineage>
        <taxon>Bacteria</taxon>
        <taxon>Bacillati</taxon>
        <taxon>Bacillota</taxon>
        <taxon>Bacilli</taxon>
        <taxon>Bacillales</taxon>
        <taxon>Staphylococcaceae</taxon>
        <taxon>Staphylococcus</taxon>
    </lineage>
</organism>
<accession>A0AB74E2G3</accession>
<comment type="caution">
    <text evidence="1">The sequence shown here is derived from an EMBL/GenBank/DDBJ whole genome shotgun (WGS) entry which is preliminary data.</text>
</comment>
<dbReference type="GO" id="GO:0006259">
    <property type="term" value="P:DNA metabolic process"/>
    <property type="evidence" value="ECO:0007669"/>
    <property type="project" value="InterPro"/>
</dbReference>